<comment type="caution">
    <text evidence="3">The sequence shown here is derived from an EMBL/GenBank/DDBJ whole genome shotgun (WGS) entry which is preliminary data.</text>
</comment>
<reference evidence="3 4" key="1">
    <citation type="submission" date="2024-09" db="EMBL/GenBank/DDBJ databases">
        <authorList>
            <person name="Sun Q."/>
            <person name="Mori K."/>
        </authorList>
    </citation>
    <scope>NUCLEOTIDE SEQUENCE [LARGE SCALE GENOMIC DNA]</scope>
    <source>
        <strain evidence="3 4">TBRC 4938</strain>
    </source>
</reference>
<dbReference type="PANTHER" id="PTHR43709">
    <property type="entry name" value="ACONITATE ISOMERASE-RELATED"/>
    <property type="match status" value="1"/>
</dbReference>
<dbReference type="InterPro" id="IPR007400">
    <property type="entry name" value="PrpF-like"/>
</dbReference>
<evidence type="ECO:0000256" key="2">
    <source>
        <dbReference type="ARBA" id="ARBA00023235"/>
    </source>
</evidence>
<accession>A0ABV6AIR4</accession>
<dbReference type="RefSeq" id="WP_377262999.1">
    <property type="nucleotide sequence ID" value="NZ_JBHMAA010000018.1"/>
</dbReference>
<organism evidence="3 4">
    <name type="scientific">Rhizobium puerariae</name>
    <dbReference type="NCBI Taxonomy" id="1585791"/>
    <lineage>
        <taxon>Bacteria</taxon>
        <taxon>Pseudomonadati</taxon>
        <taxon>Pseudomonadota</taxon>
        <taxon>Alphaproteobacteria</taxon>
        <taxon>Hyphomicrobiales</taxon>
        <taxon>Rhizobiaceae</taxon>
        <taxon>Rhizobium/Agrobacterium group</taxon>
        <taxon>Rhizobium</taxon>
    </lineage>
</organism>
<comment type="similarity">
    <text evidence="1">Belongs to the PrpF family.</text>
</comment>
<dbReference type="Gene3D" id="3.10.310.10">
    <property type="entry name" value="Diaminopimelate Epimerase, Chain A, domain 1"/>
    <property type="match status" value="2"/>
</dbReference>
<dbReference type="EMBL" id="JBHMAA010000018">
    <property type="protein sequence ID" value="MFB9950505.1"/>
    <property type="molecule type" value="Genomic_DNA"/>
</dbReference>
<proteinExistence type="inferred from homology"/>
<dbReference type="PANTHER" id="PTHR43709:SF2">
    <property type="entry name" value="DUF453 DOMAIN PROTEIN (AFU_ORTHOLOGUE AFUA_6G00360)"/>
    <property type="match status" value="1"/>
</dbReference>
<protein>
    <submittedName>
        <fullName evidence="3">2-methylaconitate cis-trans isomerase PrpF family protein</fullName>
    </submittedName>
</protein>
<dbReference type="Pfam" id="PF04303">
    <property type="entry name" value="PrpF"/>
    <property type="match status" value="1"/>
</dbReference>
<dbReference type="Proteomes" id="UP001589692">
    <property type="component" value="Unassembled WGS sequence"/>
</dbReference>
<keyword evidence="2 3" id="KW-0413">Isomerase</keyword>
<evidence type="ECO:0000256" key="1">
    <source>
        <dbReference type="ARBA" id="ARBA00007673"/>
    </source>
</evidence>
<keyword evidence="4" id="KW-1185">Reference proteome</keyword>
<name>A0ABV6AIR4_9HYPH</name>
<sequence>MPLNSLPAIFMRGGTSKAIMFDRRDLPQDRAEWDAIFLAAMGSPDPGARQLDGMGGGITAVSKVCIVSPSDRDDADVDYTFAQVAVRDAKVDYKSNCGNMSSAIGPFAIERGMLEARRAETLVRIYNTNTDKIIHSTFQTRDGMPEYSGDLSIPGVSGTASPIRLDFIKPGGATTGKLLPTGNVVDVLEVEGLGRIEASLIDAANACVFVRAEDIGLGGAELPDEIERRPDILKRLAAIREAGSVAMGIAPDLEAAKNSPVVPYVGFVSPSMDMSTLSGEQLHAADMDVNMRIIANGLPHKALPLTISLCAAVAMRMDGSIPAQSTKAVSADAPLKLGMPSGVLTVSADVRNDGDAWEAEYGSFYRTARKLFEGKVSFESRRY</sequence>
<dbReference type="SUPFAM" id="SSF54506">
    <property type="entry name" value="Diaminopimelate epimerase-like"/>
    <property type="match status" value="2"/>
</dbReference>
<evidence type="ECO:0000313" key="3">
    <source>
        <dbReference type="EMBL" id="MFB9950505.1"/>
    </source>
</evidence>
<dbReference type="GO" id="GO:0016853">
    <property type="term" value="F:isomerase activity"/>
    <property type="evidence" value="ECO:0007669"/>
    <property type="project" value="UniProtKB-KW"/>
</dbReference>
<evidence type="ECO:0000313" key="4">
    <source>
        <dbReference type="Proteomes" id="UP001589692"/>
    </source>
</evidence>
<gene>
    <name evidence="3" type="ORF">ACFFP0_16745</name>
</gene>